<evidence type="ECO:0000313" key="3">
    <source>
        <dbReference type="Proteomes" id="UP000253426"/>
    </source>
</evidence>
<dbReference type="Gene3D" id="2.40.160.10">
    <property type="entry name" value="Porin"/>
    <property type="match status" value="1"/>
</dbReference>
<reference evidence="2 3" key="1">
    <citation type="submission" date="2018-06" db="EMBL/GenBank/DDBJ databases">
        <title>Genomic Encyclopedia of Type Strains, Phase IV (KMG-IV): sequencing the most valuable type-strain genomes for metagenomic binning, comparative biology and taxonomic classification.</title>
        <authorList>
            <person name="Goeker M."/>
        </authorList>
    </citation>
    <scope>NUCLEOTIDE SEQUENCE [LARGE SCALE GENOMIC DNA]</scope>
    <source>
        <strain evidence="2 3">DSM 25532</strain>
    </source>
</reference>
<feature type="signal peptide" evidence="1">
    <location>
        <begin position="1"/>
        <end position="20"/>
    </location>
</feature>
<comment type="caution">
    <text evidence="2">The sequence shown here is derived from an EMBL/GenBank/DDBJ whole genome shotgun (WGS) entry which is preliminary data.</text>
</comment>
<dbReference type="Proteomes" id="UP000253426">
    <property type="component" value="Unassembled WGS sequence"/>
</dbReference>
<dbReference type="SUPFAM" id="SSF56935">
    <property type="entry name" value="Porins"/>
    <property type="match status" value="1"/>
</dbReference>
<dbReference type="Pfam" id="PF07396">
    <property type="entry name" value="Porin_O_P"/>
    <property type="match status" value="1"/>
</dbReference>
<protein>
    <submittedName>
        <fullName evidence="2">Phosphate-selective porin OprO/OprP</fullName>
    </submittedName>
</protein>
<dbReference type="InterPro" id="IPR023614">
    <property type="entry name" value="Porin_dom_sf"/>
</dbReference>
<keyword evidence="1" id="KW-0732">Signal</keyword>
<feature type="chain" id="PRO_5016899937" evidence="1">
    <location>
        <begin position="21"/>
        <end position="390"/>
    </location>
</feature>
<dbReference type="InterPro" id="IPR010870">
    <property type="entry name" value="Porin_O/P"/>
</dbReference>
<gene>
    <name evidence="2" type="ORF">DES53_101834</name>
</gene>
<name>A0A366HWT0_9BACT</name>
<organism evidence="2 3">
    <name type="scientific">Roseimicrobium gellanilyticum</name>
    <dbReference type="NCBI Taxonomy" id="748857"/>
    <lineage>
        <taxon>Bacteria</taxon>
        <taxon>Pseudomonadati</taxon>
        <taxon>Verrucomicrobiota</taxon>
        <taxon>Verrucomicrobiia</taxon>
        <taxon>Verrucomicrobiales</taxon>
        <taxon>Verrucomicrobiaceae</taxon>
        <taxon>Roseimicrobium</taxon>
    </lineage>
</organism>
<dbReference type="AlphaFoldDB" id="A0A366HWT0"/>
<accession>A0A366HWT0</accession>
<evidence type="ECO:0000256" key="1">
    <source>
        <dbReference type="SAM" id="SignalP"/>
    </source>
</evidence>
<dbReference type="EMBL" id="QNRR01000001">
    <property type="protein sequence ID" value="RBP48034.1"/>
    <property type="molecule type" value="Genomic_DNA"/>
</dbReference>
<keyword evidence="3" id="KW-1185">Reference proteome</keyword>
<sequence length="390" mass="43590">MKFRFTLPLLAVGAMHCLHAGEPVVTTSGKDAKAVAPAAPKEEFIYDKIWGMAVLYKNKDNPYIQELSLVGREHIDWFYFDADQGQDDDWVVRRTRIGLKALMFENITVHVETDLNLQNPDPIYTKLTDAYIAWAPSKAFKLTVGKQSAKFTLEGWTSSNQLLTIDRSVIGTNIWFPEEYMPGVSISGEVGKWLYSVGYYSSGEATPEFGDFNAGSFGLVSIGYNFAEALGADKAILRADYLYQDPNAGNTFTRPNEQVGSVNFVYEKGRFGLSGDMSASEGYLGQKDLFALQILPSVYLNSSKTLQGVFRYTYMNSDGDNGIRLARYENRIVSGRGDEYNEFYAGLNWYLYGHKLKLQTGVQYATMDDAADDGGEYDGWGITTGLRISW</sequence>
<dbReference type="OrthoDB" id="178488at2"/>
<dbReference type="RefSeq" id="WP_113956914.1">
    <property type="nucleotide sequence ID" value="NZ_QNRR01000001.1"/>
</dbReference>
<evidence type="ECO:0000313" key="2">
    <source>
        <dbReference type="EMBL" id="RBP48034.1"/>
    </source>
</evidence>
<proteinExistence type="predicted"/>